<accession>A0A8S9TXC1</accession>
<protein>
    <submittedName>
        <fullName evidence="1">Putative chromo domain-containing protein</fullName>
    </submittedName>
</protein>
<comment type="caution">
    <text evidence="1">The sequence shown here is derived from an EMBL/GenBank/DDBJ whole genome shotgun (WGS) entry which is preliminary data.</text>
</comment>
<sequence length="86" mass="9597">MSDYFGDNPTYDAPSCFRSFVEDTESNYFTQRPDATGLLGFLPEQKVTCALRMLAYGACADQLDELIRIGESTVLETMETFCSAVM</sequence>
<reference evidence="1" key="1">
    <citation type="submission" date="2020-03" db="EMBL/GenBank/DDBJ databases">
        <title>Hybrid Assembly of Korean Phytophthora infestans isolates.</title>
        <authorList>
            <person name="Prokchorchik M."/>
            <person name="Lee Y."/>
            <person name="Seo J."/>
            <person name="Cho J.-H."/>
            <person name="Park Y.-E."/>
            <person name="Jang D.-C."/>
            <person name="Im J.-S."/>
            <person name="Choi J.-G."/>
            <person name="Park H.-J."/>
            <person name="Lee G.-B."/>
            <person name="Lee Y.-G."/>
            <person name="Hong S.-Y."/>
            <person name="Cho K."/>
            <person name="Sohn K.H."/>
        </authorList>
    </citation>
    <scope>NUCLEOTIDE SEQUENCE</scope>
    <source>
        <strain evidence="1">KR_2_A2</strain>
    </source>
</reference>
<dbReference type="AlphaFoldDB" id="A0A8S9TXC1"/>
<feature type="non-terminal residue" evidence="1">
    <location>
        <position position="1"/>
    </location>
</feature>
<proteinExistence type="predicted"/>
<dbReference type="EMBL" id="JAACNO010002405">
    <property type="protein sequence ID" value="KAF4133356.1"/>
    <property type="molecule type" value="Genomic_DNA"/>
</dbReference>
<gene>
    <name evidence="1" type="ORF">GN958_ATG17477</name>
</gene>
<organism evidence="1 2">
    <name type="scientific">Phytophthora infestans</name>
    <name type="common">Potato late blight agent</name>
    <name type="synonym">Botrytis infestans</name>
    <dbReference type="NCBI Taxonomy" id="4787"/>
    <lineage>
        <taxon>Eukaryota</taxon>
        <taxon>Sar</taxon>
        <taxon>Stramenopiles</taxon>
        <taxon>Oomycota</taxon>
        <taxon>Peronosporomycetes</taxon>
        <taxon>Peronosporales</taxon>
        <taxon>Peronosporaceae</taxon>
        <taxon>Phytophthora</taxon>
    </lineage>
</organism>
<name>A0A8S9TXC1_PHYIN</name>
<evidence type="ECO:0000313" key="2">
    <source>
        <dbReference type="Proteomes" id="UP000704712"/>
    </source>
</evidence>
<evidence type="ECO:0000313" key="1">
    <source>
        <dbReference type="EMBL" id="KAF4133356.1"/>
    </source>
</evidence>
<dbReference type="Proteomes" id="UP000704712">
    <property type="component" value="Unassembled WGS sequence"/>
</dbReference>
<dbReference type="PANTHER" id="PTHR47150:SF5">
    <property type="entry name" value="OS07G0546750 PROTEIN"/>
    <property type="match status" value="1"/>
</dbReference>
<dbReference type="PANTHER" id="PTHR47150">
    <property type="entry name" value="OS12G0169200 PROTEIN"/>
    <property type="match status" value="1"/>
</dbReference>